<evidence type="ECO:0000313" key="3">
    <source>
        <dbReference type="Proteomes" id="UP000447545"/>
    </source>
</evidence>
<proteinExistence type="predicted"/>
<protein>
    <submittedName>
        <fullName evidence="2">Uncharacterized protein</fullName>
    </submittedName>
</protein>
<dbReference type="InterPro" id="IPR045749">
    <property type="entry name" value="DUF6090"/>
</dbReference>
<dbReference type="EMBL" id="WJYA01000002">
    <property type="protein sequence ID" value="MTE25788.1"/>
    <property type="molecule type" value="Genomic_DNA"/>
</dbReference>
<dbReference type="Proteomes" id="UP000447545">
    <property type="component" value="Unassembled WGS sequence"/>
</dbReference>
<accession>A0A7K1GBN6</accession>
<sequence>MENKTGKYFKYAIGEIILVVIGILIALQINNWNEKRKLKSEEHLLLFNLSESFERKLAELENKNIGRGESIESILQLLEIISSKDKTLTEEKMNKFRGDLFMWYAVNEEFSVIEMLYSSGKINTVSNDLLKSKLIEWPDKMEEMLEEQRVLQSLVVGELNPLLRKYISTLNFRNHLIRDDNSADKTIQSPFPIDFEGLLNDILFESLITENLFT</sequence>
<keyword evidence="3" id="KW-1185">Reference proteome</keyword>
<keyword evidence="1" id="KW-0472">Membrane</keyword>
<dbReference type="Pfam" id="PF19578">
    <property type="entry name" value="DUF6090"/>
    <property type="match status" value="1"/>
</dbReference>
<evidence type="ECO:0000256" key="1">
    <source>
        <dbReference type="SAM" id="Phobius"/>
    </source>
</evidence>
<keyword evidence="1" id="KW-0812">Transmembrane</keyword>
<evidence type="ECO:0000313" key="2">
    <source>
        <dbReference type="EMBL" id="MTE25788.1"/>
    </source>
</evidence>
<organism evidence="2 3">
    <name type="scientific">Winogradskyella ouciana</name>
    <dbReference type="NCBI Taxonomy" id="2608631"/>
    <lineage>
        <taxon>Bacteria</taxon>
        <taxon>Pseudomonadati</taxon>
        <taxon>Bacteroidota</taxon>
        <taxon>Flavobacteriia</taxon>
        <taxon>Flavobacteriales</taxon>
        <taxon>Flavobacteriaceae</taxon>
        <taxon>Winogradskyella</taxon>
    </lineage>
</organism>
<name>A0A7K1GBN6_9FLAO</name>
<gene>
    <name evidence="2" type="ORF">F1003_02485</name>
</gene>
<reference evidence="2 3" key="1">
    <citation type="submission" date="2019-11" db="EMBL/GenBank/DDBJ databases">
        <title>Winogradskyella ouciana sp. nov., isolated from the hadal seawater of the Mariana Trench.</title>
        <authorList>
            <person name="Liu R."/>
        </authorList>
    </citation>
    <scope>NUCLEOTIDE SEQUENCE [LARGE SCALE GENOMIC DNA]</scope>
    <source>
        <strain evidence="2 3">ZXX205</strain>
    </source>
</reference>
<feature type="transmembrane region" description="Helical" evidence="1">
    <location>
        <begin position="12"/>
        <end position="29"/>
    </location>
</feature>
<comment type="caution">
    <text evidence="2">The sequence shown here is derived from an EMBL/GenBank/DDBJ whole genome shotgun (WGS) entry which is preliminary data.</text>
</comment>
<dbReference type="RefSeq" id="WP_155087619.1">
    <property type="nucleotide sequence ID" value="NZ_WJYA01000002.1"/>
</dbReference>
<keyword evidence="1" id="KW-1133">Transmembrane helix</keyword>
<dbReference type="AlphaFoldDB" id="A0A7K1GBN6"/>